<feature type="signal peptide" evidence="2">
    <location>
        <begin position="1"/>
        <end position="20"/>
    </location>
</feature>
<name>A0A2Z5EM82_9HEMI</name>
<protein>
    <submittedName>
        <fullName evidence="3">Odorant-binding protein 18</fullName>
    </submittedName>
</protein>
<dbReference type="AlphaFoldDB" id="A0A2Z5EM82"/>
<dbReference type="SUPFAM" id="SSF47565">
    <property type="entry name" value="Insect pheromone/odorant-binding proteins"/>
    <property type="match status" value="2"/>
</dbReference>
<evidence type="ECO:0000256" key="1">
    <source>
        <dbReference type="ARBA" id="ARBA00022729"/>
    </source>
</evidence>
<dbReference type="GO" id="GO:0007608">
    <property type="term" value="P:sensory perception of smell"/>
    <property type="evidence" value="ECO:0007669"/>
    <property type="project" value="TreeGrafter"/>
</dbReference>
<evidence type="ECO:0000313" key="3">
    <source>
        <dbReference type="EMBL" id="AXB87333.1"/>
    </source>
</evidence>
<sequence>MKAYSIFFLVAFTAFQNALCEEYQMLAESQAIMKCREKTNAPMMAHTKFIRRDPMLDESKEGKCFIHCIMESIGMMKEDGSMDDDKARSDIEKTTIGSHEKVFEAWKTCEAKDQKGTDKCERSFMMFKCFFTERNKLEIEWKTMHKETLDKCREETNLPMESYEKFTRKFELDDSHEMKCYLKCSLMKLGVMNAEGTINRYKSKFAFNRMFEGDINVVDKMWWECQNKGMKDDLCNYAHGVVKCMIEGVKEKKIQPLKKHDH</sequence>
<dbReference type="InterPro" id="IPR006170">
    <property type="entry name" value="PBP/GOBP"/>
</dbReference>
<gene>
    <name evidence="3" type="primary">OBP18</name>
</gene>
<dbReference type="SMART" id="SM00708">
    <property type="entry name" value="PhBP"/>
    <property type="match status" value="2"/>
</dbReference>
<evidence type="ECO:0000256" key="2">
    <source>
        <dbReference type="SAM" id="SignalP"/>
    </source>
</evidence>
<dbReference type="InterPro" id="IPR036728">
    <property type="entry name" value="PBP_GOBP_sf"/>
</dbReference>
<proteinExistence type="evidence at transcript level"/>
<accession>A0A2Z5EM82</accession>
<keyword evidence="1 2" id="KW-0732">Signal</keyword>
<dbReference type="PANTHER" id="PTHR11857">
    <property type="entry name" value="ODORANT BINDING PROTEIN-RELATED"/>
    <property type="match status" value="1"/>
</dbReference>
<reference evidence="3" key="1">
    <citation type="journal article" date="2015" name="PLoS ONE">
        <title>Molecular Characterization and Expression Profiling of Odorant-Binding Proteins in Apolygus lucorum.</title>
        <authorList>
            <person name="Yuan H.B."/>
            <person name="Ding Y.X."/>
            <person name="Gu S.H."/>
            <person name="Sun L."/>
            <person name="Zhu X.Q."/>
            <person name="Liu H.W."/>
            <person name="Dhiloo K.H."/>
            <person name="Zhang Y.J."/>
            <person name="Guo Y.Y."/>
        </authorList>
    </citation>
    <scope>NUCLEOTIDE SEQUENCE</scope>
    <source>
        <tissue evidence="3">Antenna</tissue>
    </source>
</reference>
<dbReference type="CDD" id="cd23992">
    <property type="entry name" value="PBP_GOBP"/>
    <property type="match status" value="2"/>
</dbReference>
<dbReference type="EMBL" id="MF593915">
    <property type="protein sequence ID" value="AXB87333.1"/>
    <property type="molecule type" value="mRNA"/>
</dbReference>
<dbReference type="Pfam" id="PF01395">
    <property type="entry name" value="PBP_GOBP"/>
    <property type="match status" value="2"/>
</dbReference>
<dbReference type="Gene3D" id="1.10.238.20">
    <property type="entry name" value="Pheromone/general odorant binding protein domain"/>
    <property type="match status" value="2"/>
</dbReference>
<organism evidence="3">
    <name type="scientific">Tropidothorax elegans</name>
    <dbReference type="NCBI Taxonomy" id="2233830"/>
    <lineage>
        <taxon>Eukaryota</taxon>
        <taxon>Metazoa</taxon>
        <taxon>Ecdysozoa</taxon>
        <taxon>Arthropoda</taxon>
        <taxon>Hexapoda</taxon>
        <taxon>Insecta</taxon>
        <taxon>Pterygota</taxon>
        <taxon>Neoptera</taxon>
        <taxon>Paraneoptera</taxon>
        <taxon>Hemiptera</taxon>
        <taxon>Heteroptera</taxon>
        <taxon>Panheteroptera</taxon>
        <taxon>Pentatomomorpha</taxon>
        <taxon>Lygaeoidea</taxon>
        <taxon>Lygaeidae</taxon>
        <taxon>Lygaeinae</taxon>
        <taxon>Tropidothorax</taxon>
    </lineage>
</organism>
<feature type="chain" id="PRO_5016348188" evidence="2">
    <location>
        <begin position="21"/>
        <end position="262"/>
    </location>
</feature>
<dbReference type="GO" id="GO:0005615">
    <property type="term" value="C:extracellular space"/>
    <property type="evidence" value="ECO:0007669"/>
    <property type="project" value="TreeGrafter"/>
</dbReference>
<reference evidence="3" key="2">
    <citation type="submission" date="2017-08" db="EMBL/GenBank/DDBJ databases">
        <authorList>
            <person name="de Groot N.N."/>
        </authorList>
    </citation>
    <scope>NUCLEOTIDE SEQUENCE</scope>
    <source>
        <tissue evidence="3">Antenna</tissue>
    </source>
</reference>
<dbReference type="GO" id="GO:0005549">
    <property type="term" value="F:odorant binding"/>
    <property type="evidence" value="ECO:0007669"/>
    <property type="project" value="InterPro"/>
</dbReference>